<dbReference type="SUPFAM" id="SSF63380">
    <property type="entry name" value="Riboflavin synthase domain-like"/>
    <property type="match status" value="1"/>
</dbReference>
<name>A0AAD9IGA6_PROWI</name>
<accession>A0AAD9IGA6</accession>
<dbReference type="Pfam" id="PF00175">
    <property type="entry name" value="NAD_binding_1"/>
    <property type="match status" value="1"/>
</dbReference>
<dbReference type="CDD" id="cd00322">
    <property type="entry name" value="FNR_like"/>
    <property type="match status" value="1"/>
</dbReference>
<proteinExistence type="predicted"/>
<dbReference type="AlphaFoldDB" id="A0AAD9IGA6"/>
<dbReference type="InterPro" id="IPR017927">
    <property type="entry name" value="FAD-bd_FR_type"/>
</dbReference>
<evidence type="ECO:0000313" key="2">
    <source>
        <dbReference type="EMBL" id="KAK2075742.1"/>
    </source>
</evidence>
<dbReference type="InterPro" id="IPR001433">
    <property type="entry name" value="OxRdtase_FAD/NAD-bd"/>
</dbReference>
<comment type="caution">
    <text evidence="2">The sequence shown here is derived from an EMBL/GenBank/DDBJ whole genome shotgun (WGS) entry which is preliminary data.</text>
</comment>
<evidence type="ECO:0000313" key="3">
    <source>
        <dbReference type="Proteomes" id="UP001255856"/>
    </source>
</evidence>
<dbReference type="GO" id="GO:0016491">
    <property type="term" value="F:oxidoreductase activity"/>
    <property type="evidence" value="ECO:0007669"/>
    <property type="project" value="InterPro"/>
</dbReference>
<dbReference type="InterPro" id="IPR017938">
    <property type="entry name" value="Riboflavin_synthase-like_b-brl"/>
</dbReference>
<dbReference type="Gene3D" id="2.40.30.10">
    <property type="entry name" value="Translation factors"/>
    <property type="match status" value="1"/>
</dbReference>
<dbReference type="PANTHER" id="PTHR47215">
    <property type="match status" value="1"/>
</dbReference>
<dbReference type="PANTHER" id="PTHR47215:SF1">
    <property type="entry name" value="F9L1.8 PROTEIN"/>
    <property type="match status" value="1"/>
</dbReference>
<keyword evidence="3" id="KW-1185">Reference proteome</keyword>
<reference evidence="2" key="1">
    <citation type="submission" date="2021-01" db="EMBL/GenBank/DDBJ databases">
        <authorList>
            <person name="Eckstrom K.M.E."/>
        </authorList>
    </citation>
    <scope>NUCLEOTIDE SEQUENCE</scope>
    <source>
        <strain evidence="2">UVCC 0001</strain>
    </source>
</reference>
<organism evidence="2 3">
    <name type="scientific">Prototheca wickerhamii</name>
    <dbReference type="NCBI Taxonomy" id="3111"/>
    <lineage>
        <taxon>Eukaryota</taxon>
        <taxon>Viridiplantae</taxon>
        <taxon>Chlorophyta</taxon>
        <taxon>core chlorophytes</taxon>
        <taxon>Trebouxiophyceae</taxon>
        <taxon>Chlorellales</taxon>
        <taxon>Chlorellaceae</taxon>
        <taxon>Prototheca</taxon>
    </lineage>
</organism>
<dbReference type="EMBL" id="JASFZW010000013">
    <property type="protein sequence ID" value="KAK2075742.1"/>
    <property type="molecule type" value="Genomic_DNA"/>
</dbReference>
<evidence type="ECO:0000259" key="1">
    <source>
        <dbReference type="PROSITE" id="PS51384"/>
    </source>
</evidence>
<sequence length="245" mass="25812">MAAPAASAKPGPDFVAVSVLSNTVEALEQHRLVLDVGRELLGMYRHPGQFVQAKRRAEDKPGFFAIASAPITAEAGQDGQEAGLELLLKASGPVAESLCRLQAGDTIWISQPMGQGFRLESVPPADYPSILLFATGSGISPIRALIESGALRGRRSVRLYYGARTPEHMAFAGSIAAWGARHGVSVVPVFSSEGAGYVQHVFARDEDAAAGAAGTAAVLCGRREMTQEVTQILKGRGVDAILLNY</sequence>
<feature type="domain" description="FAD-binding FR-type" evidence="1">
    <location>
        <begin position="12"/>
        <end position="119"/>
    </location>
</feature>
<protein>
    <recommendedName>
        <fullName evidence="1">FAD-binding FR-type domain-containing protein</fullName>
    </recommendedName>
</protein>
<gene>
    <name evidence="2" type="ORF">QBZ16_001483</name>
</gene>
<dbReference type="InterPro" id="IPR039261">
    <property type="entry name" value="FNR_nucleotide-bd"/>
</dbReference>
<dbReference type="Proteomes" id="UP001255856">
    <property type="component" value="Unassembled WGS sequence"/>
</dbReference>
<dbReference type="Gene3D" id="3.40.50.80">
    <property type="entry name" value="Nucleotide-binding domain of ferredoxin-NADP reductase (FNR) module"/>
    <property type="match status" value="1"/>
</dbReference>
<dbReference type="SUPFAM" id="SSF52343">
    <property type="entry name" value="Ferredoxin reductase-like, C-terminal NADP-linked domain"/>
    <property type="match status" value="1"/>
</dbReference>
<dbReference type="PROSITE" id="PS51384">
    <property type="entry name" value="FAD_FR"/>
    <property type="match status" value="1"/>
</dbReference>